<keyword evidence="3" id="KW-1185">Reference proteome</keyword>
<evidence type="ECO:0000256" key="1">
    <source>
        <dbReference type="SAM" id="MobiDB-lite"/>
    </source>
</evidence>
<feature type="region of interest" description="Disordered" evidence="1">
    <location>
        <begin position="13"/>
        <end position="34"/>
    </location>
</feature>
<comment type="caution">
    <text evidence="2">The sequence shown here is derived from an EMBL/GenBank/DDBJ whole genome shotgun (WGS) entry which is preliminary data.</text>
</comment>
<name>R1G047_9PSEU</name>
<evidence type="ECO:0000313" key="3">
    <source>
        <dbReference type="Proteomes" id="UP000014139"/>
    </source>
</evidence>
<accession>R1G047</accession>
<evidence type="ECO:0000313" key="2">
    <source>
        <dbReference type="EMBL" id="EOD64897.1"/>
    </source>
</evidence>
<reference evidence="2 3" key="1">
    <citation type="submission" date="2013-02" db="EMBL/GenBank/DDBJ databases">
        <title>Draft genome sequence of Amycolatopsis vancoresmycina strain DSM 44592T.</title>
        <authorList>
            <person name="Kumar S."/>
            <person name="Kaur N."/>
            <person name="Kaur C."/>
            <person name="Raghava G.P.S."/>
            <person name="Mayilraj S."/>
        </authorList>
    </citation>
    <scope>NUCLEOTIDE SEQUENCE [LARGE SCALE GENOMIC DNA]</scope>
    <source>
        <strain evidence="2 3">DSM 44592</strain>
    </source>
</reference>
<proteinExistence type="predicted"/>
<organism evidence="2 3">
    <name type="scientific">Amycolatopsis vancoresmycina DSM 44592</name>
    <dbReference type="NCBI Taxonomy" id="1292037"/>
    <lineage>
        <taxon>Bacteria</taxon>
        <taxon>Bacillati</taxon>
        <taxon>Actinomycetota</taxon>
        <taxon>Actinomycetes</taxon>
        <taxon>Pseudonocardiales</taxon>
        <taxon>Pseudonocardiaceae</taxon>
        <taxon>Amycolatopsis</taxon>
    </lineage>
</organism>
<dbReference type="EMBL" id="AOUO01000465">
    <property type="protein sequence ID" value="EOD64897.1"/>
    <property type="molecule type" value="Genomic_DNA"/>
</dbReference>
<dbReference type="Proteomes" id="UP000014139">
    <property type="component" value="Unassembled WGS sequence"/>
</dbReference>
<dbReference type="PATRIC" id="fig|1292037.4.peg.5551"/>
<dbReference type="AlphaFoldDB" id="R1G047"/>
<protein>
    <submittedName>
        <fullName evidence="2">Uncharacterized protein</fullName>
    </submittedName>
</protein>
<gene>
    <name evidence="2" type="ORF">H480_29481</name>
</gene>
<sequence length="203" mass="21209">MALLTAAPAAQAGEVHRIKTAPSPSTGAPIDGGGSWIVNKPSGYYVGRAMPGDTFDDEVTTSANWHFGRAQSTVNMCGWVLPGSMGADAGPVADSCSATTQATISHRLTVGRDYNAPAHQATDGSSVPANPACTLYFNYFYGTDFASNGGHWATAAGAPQSSVRYRFTTRDGQAAVVRDTVLGWGFLPIGCVQRPASLYNDND</sequence>
<dbReference type="eggNOG" id="ENOG5031XG9">
    <property type="taxonomic scope" value="Bacteria"/>
</dbReference>